<keyword evidence="2" id="KW-0255">Endonuclease</keyword>
<sequence>MGLRKSVAFLSEIGKRTSMSQASIAHRFRKGHKPANKGKRMSPETYSRVAPTMFRKGNVPANHRPVGSERVNVDGYVEIKMAEPNKWRQKHRVVWEQEYGPIPKGSNIQFRNGNRQDIRIENLYLISRQDQLKNENSLMARYPEELRKVIRLKGTLKRQITLYNKKNSSNEQQ</sequence>
<dbReference type="Gene3D" id="3.90.75.20">
    <property type="match status" value="1"/>
</dbReference>
<dbReference type="Proteomes" id="UP000725002">
    <property type="component" value="Unassembled WGS sequence"/>
</dbReference>
<dbReference type="EMBL" id="JADILV010000005">
    <property type="protein sequence ID" value="MBO8482623.1"/>
    <property type="molecule type" value="Genomic_DNA"/>
</dbReference>
<reference evidence="2" key="1">
    <citation type="submission" date="2020-10" db="EMBL/GenBank/DDBJ databases">
        <authorList>
            <person name="Gilroy R."/>
        </authorList>
    </citation>
    <scope>NUCLEOTIDE SEQUENCE</scope>
    <source>
        <strain evidence="2">G3-8215</strain>
    </source>
</reference>
<keyword evidence="2" id="KW-0378">Hydrolase</keyword>
<evidence type="ECO:0000259" key="1">
    <source>
        <dbReference type="Pfam" id="PF13392"/>
    </source>
</evidence>
<dbReference type="Pfam" id="PF13392">
    <property type="entry name" value="HNH_3"/>
    <property type="match status" value="1"/>
</dbReference>
<keyword evidence="2" id="KW-0540">Nuclease</keyword>
<dbReference type="InterPro" id="IPR044925">
    <property type="entry name" value="His-Me_finger_sf"/>
</dbReference>
<evidence type="ECO:0000313" key="3">
    <source>
        <dbReference type="Proteomes" id="UP000725002"/>
    </source>
</evidence>
<dbReference type="SUPFAM" id="SSF54060">
    <property type="entry name" value="His-Me finger endonucleases"/>
    <property type="match status" value="1"/>
</dbReference>
<dbReference type="AlphaFoldDB" id="A0A940DPR2"/>
<organism evidence="2 3">
    <name type="scientific">Candidatus Cryptobacteroides avicola</name>
    <dbReference type="NCBI Taxonomy" id="2840757"/>
    <lineage>
        <taxon>Bacteria</taxon>
        <taxon>Pseudomonadati</taxon>
        <taxon>Bacteroidota</taxon>
        <taxon>Bacteroidia</taxon>
        <taxon>Bacteroidales</taxon>
        <taxon>Candidatus Cryptobacteroides</taxon>
    </lineage>
</organism>
<evidence type="ECO:0000313" key="2">
    <source>
        <dbReference type="EMBL" id="MBO8482623.1"/>
    </source>
</evidence>
<dbReference type="GO" id="GO:0004519">
    <property type="term" value="F:endonuclease activity"/>
    <property type="evidence" value="ECO:0007669"/>
    <property type="project" value="UniProtKB-KW"/>
</dbReference>
<protein>
    <submittedName>
        <fullName evidence="2">HNH endonuclease</fullName>
    </submittedName>
</protein>
<name>A0A940DPR2_9BACT</name>
<reference evidence="2" key="2">
    <citation type="journal article" date="2021" name="PeerJ">
        <title>Extensive microbial diversity within the chicken gut microbiome revealed by metagenomics and culture.</title>
        <authorList>
            <person name="Gilroy R."/>
            <person name="Ravi A."/>
            <person name="Getino M."/>
            <person name="Pursley I."/>
            <person name="Horton D.L."/>
            <person name="Alikhan N.F."/>
            <person name="Baker D."/>
            <person name="Gharbi K."/>
            <person name="Hall N."/>
            <person name="Watson M."/>
            <person name="Adriaenssens E.M."/>
            <person name="Foster-Nyarko E."/>
            <person name="Jarju S."/>
            <person name="Secka A."/>
            <person name="Antonio M."/>
            <person name="Oren A."/>
            <person name="Chaudhuri R.R."/>
            <person name="La Ragione R."/>
            <person name="Hildebrand F."/>
            <person name="Pallen M.J."/>
        </authorList>
    </citation>
    <scope>NUCLEOTIDE SEQUENCE</scope>
    <source>
        <strain evidence="2">G3-8215</strain>
    </source>
</reference>
<gene>
    <name evidence="2" type="ORF">IAB75_00665</name>
</gene>
<dbReference type="InterPro" id="IPR003615">
    <property type="entry name" value="HNH_nuc"/>
</dbReference>
<feature type="domain" description="HNH nuclease" evidence="1">
    <location>
        <begin position="89"/>
        <end position="131"/>
    </location>
</feature>
<comment type="caution">
    <text evidence="2">The sequence shown here is derived from an EMBL/GenBank/DDBJ whole genome shotgun (WGS) entry which is preliminary data.</text>
</comment>
<proteinExistence type="predicted"/>
<accession>A0A940DPR2</accession>